<feature type="region of interest" description="Disordered" evidence="2">
    <location>
        <begin position="1119"/>
        <end position="1256"/>
    </location>
</feature>
<dbReference type="GeneID" id="9699701"/>
<feature type="coiled-coil region" evidence="1">
    <location>
        <begin position="491"/>
        <end position="538"/>
    </location>
</feature>
<protein>
    <submittedName>
        <fullName evidence="4">Polar tube protein 3</fullName>
    </submittedName>
</protein>
<dbReference type="AlphaFoldDB" id="E0SA10"/>
<keyword evidence="1" id="KW-0175">Coiled coil</keyword>
<reference evidence="4 5" key="2">
    <citation type="journal article" date="2012" name="Proc. Natl. Acad. Sci. U.S.A.">
        <title>Gain and loss of multiple functionally related, horizontally transferred genes in the reduced genomes of two microsporidian parasites.</title>
        <authorList>
            <person name="Pombert J.-F."/>
            <person name="Selman M."/>
            <person name="Burki F."/>
            <person name="Bardell F.T."/>
            <person name="Farinelli L."/>
            <person name="Solter L.F."/>
            <person name="Whitman D.W."/>
            <person name="Weiss L.M."/>
            <person name="Corradi N."/>
            <person name="Keeling P.J."/>
        </authorList>
    </citation>
    <scope>NUCLEOTIDE SEQUENCE [LARGE SCALE GENOMIC DNA]</scope>
    <source>
        <strain evidence="4 5">ATCC 50506</strain>
    </source>
</reference>
<dbReference type="HOGENOM" id="CLU_257808_0_0_1"/>
<feature type="chain" id="PRO_5013402185" evidence="3">
    <location>
        <begin position="16"/>
        <end position="1256"/>
    </location>
</feature>
<keyword evidence="5" id="KW-1185">Reference proteome</keyword>
<evidence type="ECO:0000313" key="4">
    <source>
        <dbReference type="EMBL" id="ADM12632.1"/>
    </source>
</evidence>
<feature type="region of interest" description="Disordered" evidence="2">
    <location>
        <begin position="51"/>
        <end position="84"/>
    </location>
</feature>
<dbReference type="VEuPathDB" id="MicrosporidiaDB:Eint_111330"/>
<sequence>MLLFLLCLYNMEVRSETKVSPDAIHRSKEANTGKGMDYGNRSTRNARIKMKVHSRHDDDSNRRVHRTHHKGGHRKYGGSIKPHNKNHEKILRNMINSHGNNPENLSHEEKDLANMAAHGNLDALDMLYNDGSITPDVAEDVESSILGSPSARPATVAPLESELVSVETPPDYSNPEETYFSGGVATGRTNKEQAEINALTYNESPIDDEIPENAYSSLVLMGHSVPVAQGVADEIKDANAKKALRKKRANTISQPLVNPSYIPQAQLAKIVNSKDVVSEADRDMLVKSVYEKYIEKGSPEEKAGFEAYQAGFLIDKYNEALASGLSPEVAYAKAMSLADLNYQHATRSAAIAGGGQTAAQSAEDRSLIEEKNAREIVRTPSGLRPKALKKKEEEINEKRLERARDISDYLSKVHITEPINRALQKLSQAAALKEAASVEGLSNPVVQEKILTDVAISSAEDLAKAHENLENAKAQLKPRGRKTNALNFLSKVSTEKAIEEMNRRNEEMQNEAIRVQKEANENNAVKEAEEHLAKAAEQEIINNEGKSAFTKVFESTGDIMQAEKAREEAEKITEETLNHEREVRKEEVMKMLGPMGMNDSIQEAVDHMATAHAGLNVVGSNLEELNKKYEEEMAHQSNIEALRKETSTSNLNVKEIIPPTTSRIGISDGKVKLPLKGFSNEEPKSEEEVIVQSRQKNRRNQVRNKVVGTAVESGLNVIEMENGAVHISEAAKALKVNKGKVIFPEGTKELMENQKLDTSLLEHQYNTGERPELDKGVGYYEANVDGFVLPLPSPLDPVPPSTMTDGKKSLNIGSASELDIEDGELIQTPWNEFVKEMRPMINGRLAHESEVAAASEMKARVEEEKKAKNLEGITTEVYTNPDGSKFVEISSPYGVPEIMTMDQAIESLNSVGSSTVGAVSEELKKKSPDVPLDMAVTDSVKGSEETFISNVLSEIQKSGNGNEVAKKNVFNGKIDGEKAAIVDEYNKELISEHISTSTSTESQVRNNIISKAESYAKGMNISTETFLNMISQLPDSTIKEMISYNEASPEARKDITGTNFYSQITNILPDSKTNVGSITEMIFNNISTVTHQPNTVGGEILEQMIVPNLKSVEQIETKKTPTGTTEISVSVPNDPRKTQVLGEVKFKGNPTVTPTPTKNSTGVQAGASSTPGRTGTASNTGAGQIPGSGVPSSQQNPLKPEVKASPATSNTFTRQVQPGQPDHTMNGLSYSFPGANVPTTGTPQLPATGFTGQIAH</sequence>
<dbReference type="Proteomes" id="UP000002313">
    <property type="component" value="Chromosome XI"/>
</dbReference>
<dbReference type="OrthoDB" id="2190813at2759"/>
<feature type="compositionally biased region" description="Polar residues" evidence="2">
    <location>
        <begin position="1120"/>
        <end position="1131"/>
    </location>
</feature>
<feature type="signal peptide" evidence="3">
    <location>
        <begin position="1"/>
        <end position="15"/>
    </location>
</feature>
<feature type="compositionally biased region" description="Polar residues" evidence="2">
    <location>
        <begin position="1150"/>
        <end position="1182"/>
    </location>
</feature>
<feature type="compositionally biased region" description="Polar residues" evidence="2">
    <location>
        <begin position="1206"/>
        <end position="1218"/>
    </location>
</feature>
<evidence type="ECO:0000256" key="2">
    <source>
        <dbReference type="SAM" id="MobiDB-lite"/>
    </source>
</evidence>
<gene>
    <name evidence="4" type="ORF">Eint_111330</name>
</gene>
<evidence type="ECO:0000313" key="5">
    <source>
        <dbReference type="Proteomes" id="UP000002313"/>
    </source>
</evidence>
<evidence type="ECO:0000256" key="1">
    <source>
        <dbReference type="SAM" id="Coils"/>
    </source>
</evidence>
<organism evidence="4 5">
    <name type="scientific">Encephalitozoon intestinalis (strain ATCC 50506)</name>
    <name type="common">Microsporidian parasite</name>
    <name type="synonym">Septata intestinalis</name>
    <dbReference type="NCBI Taxonomy" id="876142"/>
    <lineage>
        <taxon>Eukaryota</taxon>
        <taxon>Fungi</taxon>
        <taxon>Fungi incertae sedis</taxon>
        <taxon>Microsporidia</taxon>
        <taxon>Unikaryonidae</taxon>
        <taxon>Encephalitozoon</taxon>
    </lineage>
</organism>
<reference evidence="4 5" key="1">
    <citation type="journal article" date="2010" name="Nat. Commun.">
        <title>The complete sequence of the smallest known nuclear genome from the microsporidian Encephalitozoon intestinalis.</title>
        <authorList>
            <person name="Corradi N."/>
            <person name="Pombert J.-F."/>
            <person name="Farinelli L."/>
            <person name="Didier E.S."/>
            <person name="Keeling P.J."/>
        </authorList>
    </citation>
    <scope>NUCLEOTIDE SEQUENCE [LARGE SCALE GENOMIC DNA]</scope>
    <source>
        <strain evidence="4 5">ATCC 50506</strain>
    </source>
</reference>
<feature type="compositionally biased region" description="Basic residues" evidence="2">
    <location>
        <begin position="63"/>
        <end position="84"/>
    </location>
</feature>
<feature type="coiled-coil region" evidence="1">
    <location>
        <begin position="844"/>
        <end position="871"/>
    </location>
</feature>
<dbReference type="EMBL" id="CP001952">
    <property type="protein sequence ID" value="ADM12632.1"/>
    <property type="molecule type" value="Genomic_DNA"/>
</dbReference>
<proteinExistence type="predicted"/>
<accession>E0SA10</accession>
<keyword evidence="3" id="KW-0732">Signal</keyword>
<name>E0SA10_ENCIT</name>
<evidence type="ECO:0000256" key="3">
    <source>
        <dbReference type="SAM" id="SignalP"/>
    </source>
</evidence>
<dbReference type="RefSeq" id="XP_003073992.1">
    <property type="nucleotide sequence ID" value="XM_003073946.1"/>
</dbReference>
<dbReference type="KEGG" id="ein:Eint_111330"/>